<keyword evidence="1" id="KW-1133">Transmembrane helix</keyword>
<dbReference type="AlphaFoldDB" id="A0A2G5U942"/>
<comment type="caution">
    <text evidence="2">The sequence shown here is derived from an EMBL/GenBank/DDBJ whole genome shotgun (WGS) entry which is preliminary data.</text>
</comment>
<evidence type="ECO:0000313" key="2">
    <source>
        <dbReference type="EMBL" id="PIC36037.1"/>
    </source>
</evidence>
<organism evidence="2 3">
    <name type="scientific">Caenorhabditis nigoni</name>
    <dbReference type="NCBI Taxonomy" id="1611254"/>
    <lineage>
        <taxon>Eukaryota</taxon>
        <taxon>Metazoa</taxon>
        <taxon>Ecdysozoa</taxon>
        <taxon>Nematoda</taxon>
        <taxon>Chromadorea</taxon>
        <taxon>Rhabditida</taxon>
        <taxon>Rhabditina</taxon>
        <taxon>Rhabditomorpha</taxon>
        <taxon>Rhabditoidea</taxon>
        <taxon>Rhabditidae</taxon>
        <taxon>Peloderinae</taxon>
        <taxon>Caenorhabditis</taxon>
    </lineage>
</organism>
<accession>A0A2G5U942</accession>
<sequence>MSHGFWAIKQGIFGKQSRMFFYIWLIIFVWILLEVFADYMPVPPGPGPLRFIGDKKNSANRNSVQVRRDAAFLPPRRKKRSTLLRKF</sequence>
<keyword evidence="1" id="KW-0812">Transmembrane</keyword>
<evidence type="ECO:0000313" key="3">
    <source>
        <dbReference type="Proteomes" id="UP000230233"/>
    </source>
</evidence>
<dbReference type="Proteomes" id="UP000230233">
    <property type="component" value="Chromosome IV"/>
</dbReference>
<keyword evidence="1" id="KW-0472">Membrane</keyword>
<protein>
    <submittedName>
        <fullName evidence="2">Uncharacterized protein</fullName>
    </submittedName>
</protein>
<gene>
    <name evidence="2" type="primary">Cnig_chr_IV.g15185</name>
    <name evidence="2" type="ORF">B9Z55_015185</name>
</gene>
<reference evidence="3" key="1">
    <citation type="submission" date="2017-10" db="EMBL/GenBank/DDBJ databases">
        <title>Rapid genome shrinkage in a self-fertile nematode reveals novel sperm competition proteins.</title>
        <authorList>
            <person name="Yin D."/>
            <person name="Schwarz E.M."/>
            <person name="Thomas C.G."/>
            <person name="Felde R.L."/>
            <person name="Korf I.F."/>
            <person name="Cutter A.D."/>
            <person name="Schartner C.M."/>
            <person name="Ralston E.J."/>
            <person name="Meyer B.J."/>
            <person name="Haag E.S."/>
        </authorList>
    </citation>
    <scope>NUCLEOTIDE SEQUENCE [LARGE SCALE GENOMIC DNA]</scope>
    <source>
        <strain evidence="3">JU1422</strain>
    </source>
</reference>
<evidence type="ECO:0000256" key="1">
    <source>
        <dbReference type="SAM" id="Phobius"/>
    </source>
</evidence>
<name>A0A2G5U942_9PELO</name>
<keyword evidence="3" id="KW-1185">Reference proteome</keyword>
<feature type="transmembrane region" description="Helical" evidence="1">
    <location>
        <begin position="21"/>
        <end position="40"/>
    </location>
</feature>
<proteinExistence type="predicted"/>
<dbReference type="EMBL" id="PDUG01000004">
    <property type="protein sequence ID" value="PIC36037.1"/>
    <property type="molecule type" value="Genomic_DNA"/>
</dbReference>